<dbReference type="Pfam" id="PF03009">
    <property type="entry name" value="GDPD"/>
    <property type="match status" value="1"/>
</dbReference>
<evidence type="ECO:0000256" key="1">
    <source>
        <dbReference type="SAM" id="SignalP"/>
    </source>
</evidence>
<keyword evidence="4" id="KW-1185">Reference proteome</keyword>
<comment type="caution">
    <text evidence="3">The sequence shown here is derived from an EMBL/GenBank/DDBJ whole genome shotgun (WGS) entry which is preliminary data.</text>
</comment>
<feature type="signal peptide" evidence="1">
    <location>
        <begin position="1"/>
        <end position="26"/>
    </location>
</feature>
<evidence type="ECO:0000313" key="3">
    <source>
        <dbReference type="EMBL" id="MFI7440832.1"/>
    </source>
</evidence>
<sequence length="353" mass="38442">MSRLRITTTAAILGAALTLPTAVAHADEFHDASRNTLDLQAHRGGLGLVVESSLPAFANALELGVSTLELDVQITEDGQAVVTHDRRISNRKCRDTAPAVAGDPEFPYVGKYINTLTLRQVRTMDCGTQTLAEFPGQRAVPGAPMATLGEVFDLVNRYRARGVRLNVETKVEAGAPHETAPREQFVQVTAAEIRRARLLNQVTIQSFDWGALMRMREVEPRLPLVALTNRDFLQTGRPGASPWLGGIDIDDFGGDPLGAVKSFGADAFSPVHGFPQNGKVTDPGYQPYVTKAMVDQAHDLGIKVIPWTVDDEPTMNKLIDDGVDGIITDYPDKLRQVMADRGLKLPKQYAPKP</sequence>
<proteinExistence type="predicted"/>
<dbReference type="Gene3D" id="3.20.20.190">
    <property type="entry name" value="Phosphatidylinositol (PI) phosphodiesterase"/>
    <property type="match status" value="1"/>
</dbReference>
<dbReference type="EMBL" id="JBITMB010000003">
    <property type="protein sequence ID" value="MFI7440832.1"/>
    <property type="molecule type" value="Genomic_DNA"/>
</dbReference>
<keyword evidence="1" id="KW-0732">Signal</keyword>
<dbReference type="RefSeq" id="WP_397020633.1">
    <property type="nucleotide sequence ID" value="NZ_JBITMB010000003.1"/>
</dbReference>
<protein>
    <submittedName>
        <fullName evidence="3">Glycerophosphodiester phosphodiesterase family protein</fullName>
    </submittedName>
</protein>
<dbReference type="InterPro" id="IPR017946">
    <property type="entry name" value="PLC-like_Pdiesterase_TIM-brl"/>
</dbReference>
<dbReference type="PANTHER" id="PTHR46211">
    <property type="entry name" value="GLYCEROPHOSPHORYL DIESTER PHOSPHODIESTERASE"/>
    <property type="match status" value="1"/>
</dbReference>
<reference evidence="3 4" key="1">
    <citation type="submission" date="2024-10" db="EMBL/GenBank/DDBJ databases">
        <title>The Natural Products Discovery Center: Release of the First 8490 Sequenced Strains for Exploring Actinobacteria Biosynthetic Diversity.</title>
        <authorList>
            <person name="Kalkreuter E."/>
            <person name="Kautsar S.A."/>
            <person name="Yang D."/>
            <person name="Bader C.D."/>
            <person name="Teijaro C.N."/>
            <person name="Fluegel L."/>
            <person name="Davis C.M."/>
            <person name="Simpson J.R."/>
            <person name="Lauterbach L."/>
            <person name="Steele A.D."/>
            <person name="Gui C."/>
            <person name="Meng S."/>
            <person name="Li G."/>
            <person name="Viehrig K."/>
            <person name="Ye F."/>
            <person name="Su P."/>
            <person name="Kiefer A.F."/>
            <person name="Nichols A."/>
            <person name="Cepeda A.J."/>
            <person name="Yan W."/>
            <person name="Fan B."/>
            <person name="Jiang Y."/>
            <person name="Adhikari A."/>
            <person name="Zheng C.-J."/>
            <person name="Schuster L."/>
            <person name="Cowan T.M."/>
            <person name="Smanski M.J."/>
            <person name="Chevrette M.G."/>
            <person name="De Carvalho L.P.S."/>
            <person name="Shen B."/>
        </authorList>
    </citation>
    <scope>NUCLEOTIDE SEQUENCE [LARGE SCALE GENOMIC DNA]</scope>
    <source>
        <strain evidence="3 4">NPDC049503</strain>
    </source>
</reference>
<evidence type="ECO:0000259" key="2">
    <source>
        <dbReference type="PROSITE" id="PS51704"/>
    </source>
</evidence>
<organism evidence="3 4">
    <name type="scientific">Nonomuraea indica</name>
    <dbReference type="NCBI Taxonomy" id="1581193"/>
    <lineage>
        <taxon>Bacteria</taxon>
        <taxon>Bacillati</taxon>
        <taxon>Actinomycetota</taxon>
        <taxon>Actinomycetes</taxon>
        <taxon>Streptosporangiales</taxon>
        <taxon>Streptosporangiaceae</taxon>
        <taxon>Nonomuraea</taxon>
    </lineage>
</organism>
<accession>A0ABW8A311</accession>
<evidence type="ECO:0000313" key="4">
    <source>
        <dbReference type="Proteomes" id="UP001612928"/>
    </source>
</evidence>
<name>A0ABW8A311_9ACTN</name>
<dbReference type="PROSITE" id="PS50007">
    <property type="entry name" value="PIPLC_X_DOMAIN"/>
    <property type="match status" value="1"/>
</dbReference>
<gene>
    <name evidence="3" type="ORF">ACIBP5_12835</name>
</gene>
<dbReference type="InterPro" id="IPR030395">
    <property type="entry name" value="GP_PDE_dom"/>
</dbReference>
<feature type="domain" description="GP-PDE" evidence="2">
    <location>
        <begin position="37"/>
        <end position="338"/>
    </location>
</feature>
<dbReference type="SUPFAM" id="SSF51695">
    <property type="entry name" value="PLC-like phosphodiesterases"/>
    <property type="match status" value="1"/>
</dbReference>
<dbReference type="Proteomes" id="UP001612928">
    <property type="component" value="Unassembled WGS sequence"/>
</dbReference>
<dbReference type="PANTHER" id="PTHR46211:SF14">
    <property type="entry name" value="GLYCEROPHOSPHODIESTER PHOSPHODIESTERASE"/>
    <property type="match status" value="1"/>
</dbReference>
<dbReference type="PROSITE" id="PS51704">
    <property type="entry name" value="GP_PDE"/>
    <property type="match status" value="1"/>
</dbReference>
<feature type="chain" id="PRO_5046481243" evidence="1">
    <location>
        <begin position="27"/>
        <end position="353"/>
    </location>
</feature>